<dbReference type="Proteomes" id="UP000176050">
    <property type="component" value="Chromosome"/>
</dbReference>
<dbReference type="STRING" id="1850246.LPB138_03750"/>
<evidence type="ECO:0000313" key="2">
    <source>
        <dbReference type="EMBL" id="AOW19852.1"/>
    </source>
</evidence>
<sequence length="97" mass="11466">MAFEGDMINTIKNIKNNRALRKAQQQKRKNGIESYKDKKTEYDFNSVKISDKKLNEIKLEIEKKIKKRKLIEFLASVFITILVIILFNYLIRPYIAG</sequence>
<reference evidence="2 3" key="1">
    <citation type="submission" date="2016-10" db="EMBL/GenBank/DDBJ databases">
        <title>Lutibacter sp. LPB0138, isolated from marine gastropod.</title>
        <authorList>
            <person name="Kim E."/>
            <person name="Yi H."/>
        </authorList>
    </citation>
    <scope>NUCLEOTIDE SEQUENCE [LARGE SCALE GENOMIC DNA]</scope>
    <source>
        <strain evidence="2 3">LPB0138</strain>
    </source>
</reference>
<keyword evidence="1" id="KW-0812">Transmembrane</keyword>
<evidence type="ECO:0000256" key="1">
    <source>
        <dbReference type="SAM" id="Phobius"/>
    </source>
</evidence>
<keyword evidence="1" id="KW-0472">Membrane</keyword>
<keyword evidence="3" id="KW-1185">Reference proteome</keyword>
<feature type="transmembrane region" description="Helical" evidence="1">
    <location>
        <begin position="70"/>
        <end position="91"/>
    </location>
</feature>
<accession>A0A1D8P5J5</accession>
<dbReference type="EMBL" id="CP017478">
    <property type="protein sequence ID" value="AOW19852.1"/>
    <property type="molecule type" value="Genomic_DNA"/>
</dbReference>
<dbReference type="RefSeq" id="WP_070235991.1">
    <property type="nucleotide sequence ID" value="NZ_CP017478.1"/>
</dbReference>
<name>A0A1D8P5J5_9FLAO</name>
<keyword evidence="1" id="KW-1133">Transmembrane helix</keyword>
<organism evidence="2 3">
    <name type="scientific">Urechidicola croceus</name>
    <dbReference type="NCBI Taxonomy" id="1850246"/>
    <lineage>
        <taxon>Bacteria</taxon>
        <taxon>Pseudomonadati</taxon>
        <taxon>Bacteroidota</taxon>
        <taxon>Flavobacteriia</taxon>
        <taxon>Flavobacteriales</taxon>
        <taxon>Flavobacteriaceae</taxon>
        <taxon>Urechidicola</taxon>
    </lineage>
</organism>
<evidence type="ECO:0000313" key="3">
    <source>
        <dbReference type="Proteomes" id="UP000176050"/>
    </source>
</evidence>
<gene>
    <name evidence="2" type="ORF">LPB138_03750</name>
</gene>
<proteinExistence type="predicted"/>
<dbReference type="AlphaFoldDB" id="A0A1D8P5J5"/>
<protein>
    <submittedName>
        <fullName evidence="2">Uncharacterized protein</fullName>
    </submittedName>
</protein>
<dbReference type="KEGG" id="lul:LPB138_03750"/>